<dbReference type="EMBL" id="CP003740">
    <property type="protein sequence ID" value="AGI69030.1"/>
    <property type="molecule type" value="Genomic_DNA"/>
</dbReference>
<evidence type="ECO:0000313" key="2">
    <source>
        <dbReference type="EMBL" id="AGI69030.1"/>
    </source>
</evidence>
<dbReference type="STRING" id="391626.OAN307_c35530"/>
<keyword evidence="3" id="KW-1185">Reference proteome</keyword>
<sequence>MKPLQRTERADIARDVGLAEIDGEMRSFLEAVLAAYERHGVDELALSKIGDFLRVKYGGTNGAKRVLGEIPTIKKAFTDIQMHLYHQ</sequence>
<reference evidence="2 3" key="1">
    <citation type="journal article" date="2013" name="PLoS ONE">
        <title>Poles Apart: Arctic and Antarctic Octadecabacter strains Share High Genome Plasticity and a New Type of Xanthorhodopsin.</title>
        <authorList>
            <person name="Vollmers J."/>
            <person name="Voget S."/>
            <person name="Dietrich S."/>
            <person name="Gollnow K."/>
            <person name="Smits M."/>
            <person name="Meyer K."/>
            <person name="Brinkhoff T."/>
            <person name="Simon M."/>
            <person name="Daniel R."/>
        </authorList>
    </citation>
    <scope>NUCLEOTIDE SEQUENCE [LARGE SCALE GENOMIC DNA]</scope>
    <source>
        <strain evidence="2 3">307</strain>
    </source>
</reference>
<dbReference type="Proteomes" id="UP000005307">
    <property type="component" value="Chromosome"/>
</dbReference>
<dbReference type="InterPro" id="IPR013670">
    <property type="entry name" value="EcoEI_R_C_dom"/>
</dbReference>
<accession>M9RGT6</accession>
<dbReference type="GO" id="GO:0006304">
    <property type="term" value="P:DNA modification"/>
    <property type="evidence" value="ECO:0007669"/>
    <property type="project" value="InterPro"/>
</dbReference>
<dbReference type="Pfam" id="PF08463">
    <property type="entry name" value="EcoEI_R_C"/>
    <property type="match status" value="1"/>
</dbReference>
<protein>
    <recommendedName>
        <fullName evidence="1">EcoEI R protein C-terminal domain-containing protein</fullName>
    </recommendedName>
</protein>
<organism evidence="2 3">
    <name type="scientific">Octadecabacter antarcticus 307</name>
    <dbReference type="NCBI Taxonomy" id="391626"/>
    <lineage>
        <taxon>Bacteria</taxon>
        <taxon>Pseudomonadati</taxon>
        <taxon>Pseudomonadota</taxon>
        <taxon>Alphaproteobacteria</taxon>
        <taxon>Rhodobacterales</taxon>
        <taxon>Roseobacteraceae</taxon>
        <taxon>Octadecabacter</taxon>
    </lineage>
</organism>
<dbReference type="GO" id="GO:0003677">
    <property type="term" value="F:DNA binding"/>
    <property type="evidence" value="ECO:0007669"/>
    <property type="project" value="InterPro"/>
</dbReference>
<dbReference type="AlphaFoldDB" id="M9RGT6"/>
<proteinExistence type="predicted"/>
<dbReference type="eggNOG" id="COG4096">
    <property type="taxonomic scope" value="Bacteria"/>
</dbReference>
<evidence type="ECO:0000259" key="1">
    <source>
        <dbReference type="Pfam" id="PF08463"/>
    </source>
</evidence>
<name>M9RGT6_9RHOB</name>
<dbReference type="HOGENOM" id="CLU_172575_0_0_5"/>
<dbReference type="KEGG" id="oat:OAN307_c35530"/>
<feature type="domain" description="EcoEI R protein C-terminal" evidence="1">
    <location>
        <begin position="2"/>
        <end position="85"/>
    </location>
</feature>
<evidence type="ECO:0000313" key="3">
    <source>
        <dbReference type="Proteomes" id="UP000005307"/>
    </source>
</evidence>
<gene>
    <name evidence="2" type="ORF">OAN307_c35530</name>
</gene>
<dbReference type="GO" id="GO:0003824">
    <property type="term" value="F:catalytic activity"/>
    <property type="evidence" value="ECO:0007669"/>
    <property type="project" value="InterPro"/>
</dbReference>